<dbReference type="InterPro" id="IPR007853">
    <property type="entry name" value="Znf_DNL-typ"/>
</dbReference>
<dbReference type="GO" id="GO:0050821">
    <property type="term" value="P:protein stabilization"/>
    <property type="evidence" value="ECO:0007669"/>
    <property type="project" value="TreeGrafter"/>
</dbReference>
<dbReference type="PROSITE" id="PS51501">
    <property type="entry name" value="ZF_DNL"/>
    <property type="match status" value="1"/>
</dbReference>
<dbReference type="GO" id="GO:0051087">
    <property type="term" value="F:protein-folding chaperone binding"/>
    <property type="evidence" value="ECO:0007669"/>
    <property type="project" value="TreeGrafter"/>
</dbReference>
<evidence type="ECO:0000256" key="1">
    <source>
        <dbReference type="ARBA" id="ARBA00022723"/>
    </source>
</evidence>
<dbReference type="PANTHER" id="PTHR20922:SF13">
    <property type="entry name" value="DNL-TYPE ZINC FINGER PROTEIN"/>
    <property type="match status" value="1"/>
</dbReference>
<evidence type="ECO:0000256" key="3">
    <source>
        <dbReference type="ARBA" id="ARBA00022833"/>
    </source>
</evidence>
<dbReference type="InterPro" id="IPR024158">
    <property type="entry name" value="Mt_import_TIM15"/>
</dbReference>
<dbReference type="Pfam" id="PF05180">
    <property type="entry name" value="zf-DNL"/>
    <property type="match status" value="1"/>
</dbReference>
<reference evidence="7" key="2">
    <citation type="journal article" date="2019" name="Curr. Biol.">
        <title>Chromatin organization in early land plants reveals an ancestral association between H3K27me3, transposons, and constitutive heterochromatin.</title>
        <authorList>
            <person name="Montgomery S.A."/>
            <person name="Tanizawa Y."/>
            <person name="Galik B."/>
            <person name="Wang N."/>
            <person name="Ito T."/>
            <person name="Mochizuki T."/>
            <person name="Akimcheva S."/>
            <person name="Bowman J."/>
            <person name="Cognat V."/>
            <person name="Drouard L."/>
            <person name="Ekker H."/>
            <person name="Houng S."/>
            <person name="Kohchi T."/>
            <person name="Lin S."/>
            <person name="Liu L.D."/>
            <person name="Nakamura Y."/>
            <person name="Valeeva L.R."/>
            <person name="Shakirov E.V."/>
            <person name="Shippen D.E."/>
            <person name="Wei W."/>
            <person name="Yagura M."/>
            <person name="Yamaoka S."/>
            <person name="Yamato K.T."/>
            <person name="Liu C."/>
            <person name="Berger F."/>
        </authorList>
    </citation>
    <scope>NUCLEOTIDE SEQUENCE [LARGE SCALE GENOMIC DNA]</scope>
    <source>
        <strain evidence="7">Tak-1</strain>
    </source>
</reference>
<keyword evidence="1" id="KW-0479">Metal-binding</keyword>
<dbReference type="PANTHER" id="PTHR20922">
    <property type="entry name" value="DNL-TYPE ZINC FINGER PROTEIN"/>
    <property type="match status" value="1"/>
</dbReference>
<feature type="compositionally biased region" description="Basic residues" evidence="5">
    <location>
        <begin position="86"/>
        <end position="95"/>
    </location>
</feature>
<name>A0A176VRV1_MARPO</name>
<keyword evidence="3" id="KW-0862">Zinc</keyword>
<feature type="region of interest" description="Disordered" evidence="5">
    <location>
        <begin position="77"/>
        <end position="106"/>
    </location>
</feature>
<feature type="domain" description="DNL-type" evidence="6">
    <location>
        <begin position="106"/>
        <end position="200"/>
    </location>
</feature>
<sequence length="217" mass="23995">MALMRIASAAAKQLGLVLGHQNPIRSRAISPLLEKPQVNVVSNRFAFQLRNFRCSPSHLSAAEPHVFVRAAPVNASAPGEAETSSGKKKKGKKGTGQHGKDSSEKPKIKERSVIFECQECLAMCVKRVQEEHLDRGVVIVRCMGCRSPTLVADNLGLFEEEGSMQKFLSERGVDLVHGAENSYELLAEDLVKMAEMDEQRKQQEQEQQQQQQASSIL</sequence>
<evidence type="ECO:0000313" key="9">
    <source>
        <dbReference type="Proteomes" id="UP000077202"/>
    </source>
</evidence>
<evidence type="ECO:0000256" key="4">
    <source>
        <dbReference type="PROSITE-ProRule" id="PRU00834"/>
    </source>
</evidence>
<evidence type="ECO:0000256" key="5">
    <source>
        <dbReference type="SAM" id="MobiDB-lite"/>
    </source>
</evidence>
<dbReference type="EMBL" id="LVLJ01002841">
    <property type="protein sequence ID" value="OAE23417.1"/>
    <property type="molecule type" value="Genomic_DNA"/>
</dbReference>
<feature type="region of interest" description="Disordered" evidence="5">
    <location>
        <begin position="196"/>
        <end position="217"/>
    </location>
</feature>
<keyword evidence="2 4" id="KW-0863">Zinc-finger</keyword>
<dbReference type="GO" id="GO:0030150">
    <property type="term" value="P:protein import into mitochondrial matrix"/>
    <property type="evidence" value="ECO:0007669"/>
    <property type="project" value="TreeGrafter"/>
</dbReference>
<evidence type="ECO:0000313" key="10">
    <source>
        <dbReference type="Proteomes" id="UP001162541"/>
    </source>
</evidence>
<dbReference type="Proteomes" id="UP000077202">
    <property type="component" value="Unassembled WGS sequence"/>
</dbReference>
<dbReference type="GO" id="GO:0008270">
    <property type="term" value="F:zinc ion binding"/>
    <property type="evidence" value="ECO:0007669"/>
    <property type="project" value="UniProtKB-KW"/>
</dbReference>
<dbReference type="GO" id="GO:0006457">
    <property type="term" value="P:protein folding"/>
    <property type="evidence" value="ECO:0007669"/>
    <property type="project" value="TreeGrafter"/>
</dbReference>
<gene>
    <name evidence="8" type="ORF">AXG93_961s1110</name>
    <name evidence="7" type="ORF">Mp_5g13330</name>
</gene>
<feature type="compositionally biased region" description="Low complexity" evidence="5">
    <location>
        <begin position="205"/>
        <end position="217"/>
    </location>
</feature>
<evidence type="ECO:0000256" key="2">
    <source>
        <dbReference type="ARBA" id="ARBA00022771"/>
    </source>
</evidence>
<dbReference type="Proteomes" id="UP001162541">
    <property type="component" value="Chromosome 5"/>
</dbReference>
<reference evidence="10" key="3">
    <citation type="journal article" date="2020" name="Curr. Biol.">
        <title>Chromatin organization in early land plants reveals an ancestral association between H3K27me3, transposons, and constitutive heterochromatin.</title>
        <authorList>
            <person name="Montgomery S.A."/>
            <person name="Tanizawa Y."/>
            <person name="Galik B."/>
            <person name="Wang N."/>
            <person name="Ito T."/>
            <person name="Mochizuki T."/>
            <person name="Akimcheva S."/>
            <person name="Bowman J.L."/>
            <person name="Cognat V."/>
            <person name="Marechal-Drouard L."/>
            <person name="Ekker H."/>
            <person name="Hong S.F."/>
            <person name="Kohchi T."/>
            <person name="Lin S.S."/>
            <person name="Liu L.D."/>
            <person name="Nakamura Y."/>
            <person name="Valeeva L.R."/>
            <person name="Shakirov E.V."/>
            <person name="Shippen D.E."/>
            <person name="Wei W.L."/>
            <person name="Yagura M."/>
            <person name="Yamaoka S."/>
            <person name="Yamato K.T."/>
            <person name="Liu C."/>
            <person name="Berger F."/>
        </authorList>
    </citation>
    <scope>NUCLEOTIDE SEQUENCE [LARGE SCALE GENOMIC DNA]</scope>
    <source>
        <strain evidence="10">Tak-1</strain>
    </source>
</reference>
<evidence type="ECO:0000259" key="6">
    <source>
        <dbReference type="PROSITE" id="PS51501"/>
    </source>
</evidence>
<proteinExistence type="predicted"/>
<dbReference type="GO" id="GO:0005739">
    <property type="term" value="C:mitochondrion"/>
    <property type="evidence" value="ECO:0007669"/>
    <property type="project" value="TreeGrafter"/>
</dbReference>
<dbReference type="EMBL" id="AP019870">
    <property type="protein sequence ID" value="BBN11607.1"/>
    <property type="molecule type" value="Genomic_DNA"/>
</dbReference>
<evidence type="ECO:0000313" key="8">
    <source>
        <dbReference type="EMBL" id="OAE23417.1"/>
    </source>
</evidence>
<dbReference type="AlphaFoldDB" id="A0A176VRV1"/>
<evidence type="ECO:0000313" key="7">
    <source>
        <dbReference type="EMBL" id="BBN11607.1"/>
    </source>
</evidence>
<protein>
    <recommendedName>
        <fullName evidence="6">DNL-type domain-containing protein</fullName>
    </recommendedName>
</protein>
<reference evidence="8 9" key="1">
    <citation type="submission" date="2016-03" db="EMBL/GenBank/DDBJ databases">
        <title>Mechanisms controlling the formation of the plant cell surface in tip-growing cells are functionally conserved among land plants.</title>
        <authorList>
            <person name="Honkanen S."/>
            <person name="Jones V.A."/>
            <person name="Morieri G."/>
            <person name="Champion C."/>
            <person name="Hetherington A.J."/>
            <person name="Kelly S."/>
            <person name="Saint-Marcoux D."/>
            <person name="Proust H."/>
            <person name="Prescott H."/>
            <person name="Dolan L."/>
        </authorList>
    </citation>
    <scope>NUCLEOTIDE SEQUENCE [LARGE SCALE GENOMIC DNA]</scope>
    <source>
        <strain evidence="9">cv. Tak-1 and cv. Tak-2</strain>
        <tissue evidence="8">Whole gametophyte</tissue>
    </source>
</reference>
<keyword evidence="9" id="KW-1185">Reference proteome</keyword>
<organism evidence="8 9">
    <name type="scientific">Marchantia polymorpha subsp. ruderalis</name>
    <dbReference type="NCBI Taxonomy" id="1480154"/>
    <lineage>
        <taxon>Eukaryota</taxon>
        <taxon>Viridiplantae</taxon>
        <taxon>Streptophyta</taxon>
        <taxon>Embryophyta</taxon>
        <taxon>Marchantiophyta</taxon>
        <taxon>Marchantiopsida</taxon>
        <taxon>Marchantiidae</taxon>
        <taxon>Marchantiales</taxon>
        <taxon>Marchantiaceae</taxon>
        <taxon>Marchantia</taxon>
    </lineage>
</organism>
<accession>A0A176VRV1</accession>